<reference evidence="1" key="1">
    <citation type="submission" date="2025-08" db="UniProtKB">
        <authorList>
            <consortium name="Ensembl"/>
        </authorList>
    </citation>
    <scope>IDENTIFICATION</scope>
</reference>
<protein>
    <submittedName>
        <fullName evidence="1">Uncharacterized protein</fullName>
    </submittedName>
</protein>
<evidence type="ECO:0000313" key="1">
    <source>
        <dbReference type="Ensembl" id="ENSSGRP00000094758.1"/>
    </source>
</evidence>
<keyword evidence="2" id="KW-1185">Reference proteome</keyword>
<name>A0A672S006_SINGR</name>
<dbReference type="InParanoid" id="A0A672S006"/>
<dbReference type="Ensembl" id="ENSSGRT00000100842.1">
    <property type="protein sequence ID" value="ENSSGRP00000094758.1"/>
    <property type="gene ID" value="ENSSGRG00000047403.1"/>
</dbReference>
<proteinExistence type="predicted"/>
<accession>A0A672S006</accession>
<evidence type="ECO:0000313" key="2">
    <source>
        <dbReference type="Proteomes" id="UP000472262"/>
    </source>
</evidence>
<dbReference type="Proteomes" id="UP000472262">
    <property type="component" value="Unassembled WGS sequence"/>
</dbReference>
<sequence length="65" mass="7622">MRVQTETKTFLLCGCVFSSRPKLDWRFLQRFCRILKIPFQSWNNQSVRMFLTLLGVALSVIKGVI</sequence>
<organism evidence="1 2">
    <name type="scientific">Sinocyclocheilus grahami</name>
    <name type="common">Dianchi golden-line fish</name>
    <name type="synonym">Barbus grahami</name>
    <dbReference type="NCBI Taxonomy" id="75366"/>
    <lineage>
        <taxon>Eukaryota</taxon>
        <taxon>Metazoa</taxon>
        <taxon>Chordata</taxon>
        <taxon>Craniata</taxon>
        <taxon>Vertebrata</taxon>
        <taxon>Euteleostomi</taxon>
        <taxon>Actinopterygii</taxon>
        <taxon>Neopterygii</taxon>
        <taxon>Teleostei</taxon>
        <taxon>Ostariophysi</taxon>
        <taxon>Cypriniformes</taxon>
        <taxon>Cyprinidae</taxon>
        <taxon>Cyprininae</taxon>
        <taxon>Sinocyclocheilus</taxon>
    </lineage>
</organism>
<dbReference type="AlphaFoldDB" id="A0A672S006"/>
<reference evidence="1" key="2">
    <citation type="submission" date="2025-09" db="UniProtKB">
        <authorList>
            <consortium name="Ensembl"/>
        </authorList>
    </citation>
    <scope>IDENTIFICATION</scope>
</reference>